<evidence type="ECO:0000256" key="1">
    <source>
        <dbReference type="SAM" id="Coils"/>
    </source>
</evidence>
<dbReference type="PANTHER" id="PTHR30469:SF15">
    <property type="entry name" value="HLYD FAMILY OF SECRETION PROTEINS"/>
    <property type="match status" value="1"/>
</dbReference>
<feature type="chain" id="PRO_5046142358" evidence="2">
    <location>
        <begin position="24"/>
        <end position="401"/>
    </location>
</feature>
<reference evidence="5 6" key="1">
    <citation type="submission" date="2016-02" db="EMBL/GenBank/DDBJ databases">
        <title>Complete genome sequence of Geobacillus subterraneus KCTC 3922T.</title>
        <authorList>
            <person name="Lee D.-W."/>
            <person name="Lee Y.-J."/>
            <person name="Lee S.-J."/>
            <person name="Park G.-S."/>
            <person name="Lee S.-J."/>
            <person name="Shin J.-H."/>
        </authorList>
    </citation>
    <scope>NUCLEOTIDE SEQUENCE [LARGE SCALE GENOMIC DNA]</scope>
    <source>
        <strain evidence="5 6">KCTC 3922</strain>
    </source>
</reference>
<evidence type="ECO:0000259" key="3">
    <source>
        <dbReference type="Pfam" id="PF25984"/>
    </source>
</evidence>
<dbReference type="PANTHER" id="PTHR30469">
    <property type="entry name" value="MULTIDRUG RESISTANCE PROTEIN MDTA"/>
    <property type="match status" value="1"/>
</dbReference>
<dbReference type="Pfam" id="PF25984">
    <property type="entry name" value="BSH_YknX"/>
    <property type="match status" value="1"/>
</dbReference>
<feature type="domain" description="YknX-like C-terminal permuted SH3-like" evidence="4">
    <location>
        <begin position="301"/>
        <end position="367"/>
    </location>
</feature>
<evidence type="ECO:0000313" key="5">
    <source>
        <dbReference type="EMBL" id="AMX82283.1"/>
    </source>
</evidence>
<accession>A0ABM6A7Y7</accession>
<dbReference type="Gene3D" id="1.10.287.470">
    <property type="entry name" value="Helix hairpin bin"/>
    <property type="match status" value="1"/>
</dbReference>
<sequence length="401" mass="45677">MKRALTTVLAIGLIGVQFYVAFADDSRVPKSAYANEWTKPTQQNVQETIKTTGFTAPAERTFIYYDPQRGAIDDILVKKGQTVQPGTPLLRYRTDAIDRELAQLTSKQQQLSMRLSQLSEEIQNYQSMAAAAPENSFEKQQWEEKATEAEREKTELQWQQQQYEQERTELLKQKEEQTVESTMDGIVEAIDPNPSNPSRPLITIASHTIVIQGKITESLVGKLAIDQTATIRLPNEANELSGTVSDIGPFPINEPSFRQQSEYPFTVKLIEQAERAPKPQPSMPFGYHVDITIVTKEKNGAITIPTKAVWRENNQAFVYLIRNGQLDKRRVTLGMKQGNRQEIEQGLTGEEYVITRSSRDLKQGMNVWMPLEITKLSKETIQQVRKRDMAKYFLEGVFRAF</sequence>
<dbReference type="Proteomes" id="UP000076226">
    <property type="component" value="Chromosome"/>
</dbReference>
<dbReference type="Gene3D" id="2.40.50.100">
    <property type="match status" value="1"/>
</dbReference>
<keyword evidence="6" id="KW-1185">Reference proteome</keyword>
<dbReference type="Gene3D" id="2.40.420.20">
    <property type="match status" value="1"/>
</dbReference>
<proteinExistence type="predicted"/>
<protein>
    <submittedName>
        <fullName evidence="5">RND transporter</fullName>
    </submittedName>
</protein>
<dbReference type="InterPro" id="IPR058637">
    <property type="entry name" value="YknX-like_C"/>
</dbReference>
<dbReference type="RefSeq" id="WP_063164710.1">
    <property type="nucleotide sequence ID" value="NZ_CP014342.1"/>
</dbReference>
<evidence type="ECO:0000259" key="4">
    <source>
        <dbReference type="Pfam" id="PF25989"/>
    </source>
</evidence>
<evidence type="ECO:0000313" key="6">
    <source>
        <dbReference type="Proteomes" id="UP000076226"/>
    </source>
</evidence>
<dbReference type="InterPro" id="IPR058639">
    <property type="entry name" value="BSH_YknX-like"/>
</dbReference>
<feature type="signal peptide" evidence="2">
    <location>
        <begin position="1"/>
        <end position="23"/>
    </location>
</feature>
<gene>
    <name evidence="5" type="ORF">GS3922_00435</name>
</gene>
<evidence type="ECO:0000256" key="2">
    <source>
        <dbReference type="SAM" id="SignalP"/>
    </source>
</evidence>
<organism evidence="5 6">
    <name type="scientific">Geobacillus subterraneus</name>
    <dbReference type="NCBI Taxonomy" id="129338"/>
    <lineage>
        <taxon>Bacteria</taxon>
        <taxon>Bacillati</taxon>
        <taxon>Bacillota</taxon>
        <taxon>Bacilli</taxon>
        <taxon>Bacillales</taxon>
        <taxon>Anoxybacillaceae</taxon>
        <taxon>Geobacillus</taxon>
    </lineage>
</organism>
<feature type="domain" description="YknX-like barrel-sandwich hybrid" evidence="3">
    <location>
        <begin position="62"/>
        <end position="205"/>
    </location>
</feature>
<keyword evidence="1" id="KW-0175">Coiled coil</keyword>
<keyword evidence="2" id="KW-0732">Signal</keyword>
<dbReference type="Pfam" id="PF25989">
    <property type="entry name" value="YknX_C"/>
    <property type="match status" value="1"/>
</dbReference>
<dbReference type="EMBL" id="CP014342">
    <property type="protein sequence ID" value="AMX82283.1"/>
    <property type="molecule type" value="Genomic_DNA"/>
</dbReference>
<feature type="coiled-coil region" evidence="1">
    <location>
        <begin position="101"/>
        <end position="180"/>
    </location>
</feature>
<name>A0ABM6A7Y7_9BACL</name>